<accession>A0A3B0ZHN8</accession>
<dbReference type="AlphaFoldDB" id="A0A3B0ZHN8"/>
<sequence length="393" mass="44949">MLKKTTDKLHFIAPATNNLEQATIIAKKKGYKSPLLLQRRGYQVCWLATSDTPTQVFNINEAKKSWLRQEAIYIPGYITTELADFQKQIRYSHDFYSHILNGESCDELFDAPYYSERLLPVYEMLTTTEDEADPQEIVTLEFDVLKDGELVAENLWVKLSWLSFIEDDSSFRLRFSFGIAGYENVAEDFQRQQHAGNLTEAIFPESALISQNKQLEKLLQSLLDIDQVAYVERIVYFNAPKGGAQLHQDVEAGHLGVVYAQLSGETIWITLAKASLVKEIIAFFNDEVKQAILKDEIKSEYIQLLKDMAKQPEVLSDYLDERENDPLEVFINQSPSFVRQLLDHGYAYKLSPGDLILLPQKSVKNCNWHCVYSASDHEGEALSFAIREAEKLP</sequence>
<organism evidence="1">
    <name type="scientific">hydrothermal vent metagenome</name>
    <dbReference type="NCBI Taxonomy" id="652676"/>
    <lineage>
        <taxon>unclassified sequences</taxon>
        <taxon>metagenomes</taxon>
        <taxon>ecological metagenomes</taxon>
    </lineage>
</organism>
<dbReference type="EMBL" id="UOFO01000080">
    <property type="protein sequence ID" value="VAW85789.1"/>
    <property type="molecule type" value="Genomic_DNA"/>
</dbReference>
<name>A0A3B0ZHN8_9ZZZZ</name>
<protein>
    <submittedName>
        <fullName evidence="1">Uncharacterized protein</fullName>
    </submittedName>
</protein>
<evidence type="ECO:0000313" key="1">
    <source>
        <dbReference type="EMBL" id="VAW85789.1"/>
    </source>
</evidence>
<gene>
    <name evidence="1" type="ORF">MNBD_GAMMA16-2115</name>
</gene>
<proteinExistence type="predicted"/>
<reference evidence="1" key="1">
    <citation type="submission" date="2018-06" db="EMBL/GenBank/DDBJ databases">
        <authorList>
            <person name="Zhirakovskaya E."/>
        </authorList>
    </citation>
    <scope>NUCLEOTIDE SEQUENCE</scope>
</reference>